<dbReference type="Proteomes" id="UP000284243">
    <property type="component" value="Unassembled WGS sequence"/>
</dbReference>
<dbReference type="AlphaFoldDB" id="A0A1Y3YLZ4"/>
<evidence type="ECO:0000313" key="1">
    <source>
        <dbReference type="EMBL" id="RGU58595.1"/>
    </source>
</evidence>
<dbReference type="EMBL" id="QRYC01000002">
    <property type="protein sequence ID" value="RGU58595.1"/>
    <property type="molecule type" value="Genomic_DNA"/>
</dbReference>
<gene>
    <name evidence="1" type="ORF">DWW57_02475</name>
</gene>
<organism evidence="1 2">
    <name type="scientific">Odoribacter splanchnicus</name>
    <dbReference type="NCBI Taxonomy" id="28118"/>
    <lineage>
        <taxon>Bacteria</taxon>
        <taxon>Pseudomonadati</taxon>
        <taxon>Bacteroidota</taxon>
        <taxon>Bacteroidia</taxon>
        <taxon>Bacteroidales</taxon>
        <taxon>Odoribacteraceae</taxon>
        <taxon>Odoribacter</taxon>
    </lineage>
</organism>
<name>A0A1Y3YLZ4_9BACT</name>
<comment type="caution">
    <text evidence="1">The sequence shown here is derived from an EMBL/GenBank/DDBJ whole genome shotgun (WGS) entry which is preliminary data.</text>
</comment>
<reference evidence="1 2" key="1">
    <citation type="submission" date="2018-08" db="EMBL/GenBank/DDBJ databases">
        <title>A genome reference for cultivated species of the human gut microbiota.</title>
        <authorList>
            <person name="Zou Y."/>
            <person name="Xue W."/>
            <person name="Luo G."/>
        </authorList>
    </citation>
    <scope>NUCLEOTIDE SEQUENCE [LARGE SCALE GENOMIC DNA]</scope>
    <source>
        <strain evidence="1 2">AF16-14</strain>
    </source>
</reference>
<proteinExistence type="predicted"/>
<evidence type="ECO:0000313" key="2">
    <source>
        <dbReference type="Proteomes" id="UP000284243"/>
    </source>
</evidence>
<sequence>MFNTLFYPTTMNRKEYLIAQGNVQKDVSALAETLKTQLAVFPEAIKVGEELKVIGFKGETLNDLYLICTRGEDEEVYELKYTILTRKSQDGLTTPSEIPCNETVQEKYKDKLQFIYSIAKNMFVPALVELLLDKTIVLAGEKEVPATFHGVATKTKIKKFALIME</sequence>
<accession>A0A1Y3YLZ4</accession>
<protein>
    <submittedName>
        <fullName evidence="1">Uncharacterized protein</fullName>
    </submittedName>
</protein>